<dbReference type="AlphaFoldDB" id="A0AAV5AWG6"/>
<feature type="coiled-coil region" evidence="1">
    <location>
        <begin position="8"/>
        <end position="64"/>
    </location>
</feature>
<keyword evidence="1" id="KW-0175">Coiled coil</keyword>
<dbReference type="Proteomes" id="UP001207736">
    <property type="component" value="Unassembled WGS sequence"/>
</dbReference>
<keyword evidence="5" id="KW-1185">Reference proteome</keyword>
<gene>
    <name evidence="2" type="ORF">RCZ15_06460</name>
    <name evidence="3" type="ORF">RCZ16_10530</name>
</gene>
<evidence type="ECO:0000313" key="3">
    <source>
        <dbReference type="EMBL" id="GJM52736.1"/>
    </source>
</evidence>
<evidence type="ECO:0000313" key="5">
    <source>
        <dbReference type="Proteomes" id="UP001208692"/>
    </source>
</evidence>
<dbReference type="Gene3D" id="1.10.150.20">
    <property type="entry name" value="5' to 3' exonuclease, C-terminal subdomain"/>
    <property type="match status" value="1"/>
</dbReference>
<reference evidence="2 5" key="1">
    <citation type="submission" date="2021-11" db="EMBL/GenBank/DDBJ databases">
        <title>Draft genome sequence of Capnocytophaga sp. strain KC07075 isolated from cat oral cavity.</title>
        <authorList>
            <person name="Suzuki M."/>
            <person name="Imaoka K."/>
            <person name="Kimura M."/>
            <person name="Morikawa S."/>
            <person name="Maeda K."/>
        </authorList>
    </citation>
    <scope>NUCLEOTIDE SEQUENCE</scope>
    <source>
        <strain evidence="2">KC07075</strain>
        <strain evidence="3 5">KC07079</strain>
    </source>
</reference>
<organism evidence="2 4">
    <name type="scientific">Capnocytophaga catalasegens</name>
    <dbReference type="NCBI Taxonomy" id="1004260"/>
    <lineage>
        <taxon>Bacteria</taxon>
        <taxon>Pseudomonadati</taxon>
        <taxon>Bacteroidota</taxon>
        <taxon>Flavobacteriia</taxon>
        <taxon>Flavobacteriales</taxon>
        <taxon>Flavobacteriaceae</taxon>
        <taxon>Capnocytophaga</taxon>
    </lineage>
</organism>
<dbReference type="EMBL" id="BQKB01000018">
    <property type="protein sequence ID" value="GJM52736.1"/>
    <property type="molecule type" value="Genomic_DNA"/>
</dbReference>
<protein>
    <recommendedName>
        <fullName evidence="6">DUF4332 domain-containing protein</fullName>
    </recommendedName>
</protein>
<evidence type="ECO:0000313" key="2">
    <source>
        <dbReference type="EMBL" id="GJM49671.1"/>
    </source>
</evidence>
<accession>A0AAV5AWG6</accession>
<dbReference type="EMBL" id="BQKA01000012">
    <property type="protein sequence ID" value="GJM49671.1"/>
    <property type="molecule type" value="Genomic_DNA"/>
</dbReference>
<dbReference type="Proteomes" id="UP001208692">
    <property type="component" value="Unassembled WGS sequence"/>
</dbReference>
<name>A0AAV5AWG6_9FLAO</name>
<evidence type="ECO:0000256" key="1">
    <source>
        <dbReference type="SAM" id="Coils"/>
    </source>
</evidence>
<evidence type="ECO:0008006" key="6">
    <source>
        <dbReference type="Google" id="ProtNLM"/>
    </source>
</evidence>
<sequence>MTPLEVSLNTLSKENEDLKLQLNSCQEENIKLSKLETKELEEELEVLRKKNLDLEVRLKKCQEAKNDISIESYTVPSQIQSLFDATLASQFLGKKIKENDLTIIEGIGPKIEELFKEKGIKTWKILSETSVETLSEILSEGGSRFQMHKPTTWPRQALLAYQGKWEELRNWQDTLKGGLE</sequence>
<evidence type="ECO:0000313" key="4">
    <source>
        <dbReference type="Proteomes" id="UP001207736"/>
    </source>
</evidence>
<proteinExistence type="predicted"/>
<comment type="caution">
    <text evidence="2">The sequence shown here is derived from an EMBL/GenBank/DDBJ whole genome shotgun (WGS) entry which is preliminary data.</text>
</comment>